<accession>A0ABT1FD84</accession>
<dbReference type="PROSITE" id="PS51257">
    <property type="entry name" value="PROKAR_LIPOPROTEIN"/>
    <property type="match status" value="1"/>
</dbReference>
<feature type="signal peptide" evidence="2">
    <location>
        <begin position="1"/>
        <end position="21"/>
    </location>
</feature>
<dbReference type="PANTHER" id="PTHR44395:SF1">
    <property type="entry name" value="PROTEIN O-MANNOSYL-TRANSFERASE TMTC3"/>
    <property type="match status" value="1"/>
</dbReference>
<evidence type="ECO:0000313" key="4">
    <source>
        <dbReference type="Proteomes" id="UP001204615"/>
    </source>
</evidence>
<keyword evidence="4" id="KW-1185">Reference proteome</keyword>
<sequence length="264" mass="29000">MRVDRWSMLLLCALLSGCVTVGGNSGDGSSGDHLPTTSKSDQAEDAARIHTDLGQHYLETGDLQTALQKLTLALQFDENYAPAHTVIAVVYEKINDLTHAEQHYRRAVELEPNRGGPNNNLGAFLCRIGKPVEAETYFRKAITDPFYKTPDVALTNAGICQIKAGREAAAENDFRDALQRNPNNAEALFQLASALYKTGDAFHASAFLQRFDALGHPTADAYLLGMQIESRLGNKDSAQSYRQRLLSQFPDSDQARSLDQSSRP</sequence>
<dbReference type="Pfam" id="PF13181">
    <property type="entry name" value="TPR_8"/>
    <property type="match status" value="1"/>
</dbReference>
<evidence type="ECO:0000256" key="2">
    <source>
        <dbReference type="SAM" id="SignalP"/>
    </source>
</evidence>
<dbReference type="InterPro" id="IPR013360">
    <property type="entry name" value="Pilus_4_PilW"/>
</dbReference>
<feature type="repeat" description="TPR" evidence="1">
    <location>
        <begin position="47"/>
        <end position="80"/>
    </location>
</feature>
<evidence type="ECO:0000313" key="3">
    <source>
        <dbReference type="EMBL" id="MCP1375338.1"/>
    </source>
</evidence>
<gene>
    <name evidence="3" type="primary">pilW</name>
    <name evidence="3" type="ORF">NC595_14910</name>
</gene>
<dbReference type="PANTHER" id="PTHR44395">
    <property type="match status" value="1"/>
</dbReference>
<feature type="chain" id="PRO_5047332498" evidence="2">
    <location>
        <begin position="22"/>
        <end position="264"/>
    </location>
</feature>
<dbReference type="Pfam" id="PF14559">
    <property type="entry name" value="TPR_19"/>
    <property type="match status" value="1"/>
</dbReference>
<reference evidence="3 4" key="1">
    <citation type="submission" date="2022-06" db="EMBL/GenBank/DDBJ databases">
        <title>Dyella sp. Sa strain:Sa Genome sequencing.</title>
        <authorList>
            <person name="Park S."/>
        </authorList>
    </citation>
    <scope>NUCLEOTIDE SEQUENCE [LARGE SCALE GENOMIC DNA]</scope>
    <source>
        <strain evidence="3 4">Sa</strain>
    </source>
</reference>
<dbReference type="Gene3D" id="1.25.40.10">
    <property type="entry name" value="Tetratricopeptide repeat domain"/>
    <property type="match status" value="1"/>
</dbReference>
<dbReference type="EMBL" id="JAMZEK010000003">
    <property type="protein sequence ID" value="MCP1375338.1"/>
    <property type="molecule type" value="Genomic_DNA"/>
</dbReference>
<organism evidence="3 4">
    <name type="scientific">Dyella lutea</name>
    <dbReference type="NCBI Taxonomy" id="2950441"/>
    <lineage>
        <taxon>Bacteria</taxon>
        <taxon>Pseudomonadati</taxon>
        <taxon>Pseudomonadota</taxon>
        <taxon>Gammaproteobacteria</taxon>
        <taxon>Lysobacterales</taxon>
        <taxon>Rhodanobacteraceae</taxon>
        <taxon>Dyella</taxon>
    </lineage>
</organism>
<dbReference type="RefSeq" id="WP_253567761.1">
    <property type="nucleotide sequence ID" value="NZ_JAMZEK010000003.1"/>
</dbReference>
<comment type="caution">
    <text evidence="3">The sequence shown here is derived from an EMBL/GenBank/DDBJ whole genome shotgun (WGS) entry which is preliminary data.</text>
</comment>
<dbReference type="Pfam" id="PF13374">
    <property type="entry name" value="TPR_10"/>
    <property type="match status" value="1"/>
</dbReference>
<dbReference type="NCBIfam" id="TIGR02521">
    <property type="entry name" value="type_IV_pilW"/>
    <property type="match status" value="1"/>
</dbReference>
<dbReference type="InterPro" id="IPR019734">
    <property type="entry name" value="TPR_rpt"/>
</dbReference>
<dbReference type="SMART" id="SM00028">
    <property type="entry name" value="TPR"/>
    <property type="match status" value="4"/>
</dbReference>
<dbReference type="Pfam" id="PF13174">
    <property type="entry name" value="TPR_6"/>
    <property type="match status" value="1"/>
</dbReference>
<keyword evidence="1" id="KW-0802">TPR repeat</keyword>
<feature type="repeat" description="TPR" evidence="1">
    <location>
        <begin position="151"/>
        <end position="184"/>
    </location>
</feature>
<dbReference type="InterPro" id="IPR011990">
    <property type="entry name" value="TPR-like_helical_dom_sf"/>
</dbReference>
<dbReference type="SUPFAM" id="SSF81901">
    <property type="entry name" value="HCP-like"/>
    <property type="match status" value="1"/>
</dbReference>
<protein>
    <submittedName>
        <fullName evidence="3">Type IV pilus biogenesis/stability protein PilW</fullName>
    </submittedName>
</protein>
<dbReference type="Proteomes" id="UP001204615">
    <property type="component" value="Unassembled WGS sequence"/>
</dbReference>
<dbReference type="PROSITE" id="PS50005">
    <property type="entry name" value="TPR"/>
    <property type="match status" value="3"/>
</dbReference>
<keyword evidence="2" id="KW-0732">Signal</keyword>
<evidence type="ECO:0000256" key="1">
    <source>
        <dbReference type="PROSITE-ProRule" id="PRU00339"/>
    </source>
</evidence>
<feature type="repeat" description="TPR" evidence="1">
    <location>
        <begin position="81"/>
        <end position="114"/>
    </location>
</feature>
<name>A0ABT1FD84_9GAMM</name>
<proteinExistence type="predicted"/>